<sequence length="1606" mass="187820">MDCQAFESLFLSDTSKAIEECKKMICSISKFDSFQDFTSYHLKNVHFYYCPKPFNAKIIPRISIYCIDCAKGDGLNLICLPCFLNGNHEGHNYFIFPGFIGNCECGDKLHLNCSCFCSDHQGFEDDENIDNYLDENLRSVLINMIFTSSFKAMQHLQQTDTHKSSQIKDFIISFFNLGDGFRRLYVRAITQENLLNDLIYNVQGCPSADILSIFSYLMHDQLFMRNLSKSVISFIFDKAIKNSSEDMLRQPNSISSNNDIWYQFIYTCFSEHFYRWNIESNGWDWVTFSIELLKQYKKLLFLFKSDKYTKYPLVFNIIKYIQYATSIEPNEKTQEFFDKIFTEVFNTGISEPNDTIIVESYKRFSVSTQIDSYLDFLKTFSDLMNSFKSKEKLKVDKLIEELDKTLDIAPIYLISKNSIDDDNNNENDKLITRFIIKKDEAKSLYSIFKSKIKNLFHSFPSKYYKSFYNGASFFICHPLYDSFSMLFRVDNLCRIKLARFLCQEKYQSLRVKLGIVTLKRILSIFCFKMGLIQLKNLTILILLEKIYNDKTEIVNNLIPISVFQLLIGLQCNEKTKYNCMTDEFILKEFFSFELAREIGMFDNKLSTKKDLLVFAFLYISLMIVIDRNLFNYEYKNVLEEQIIFALKKGVHSIDELHDLLNTNLNLNPKEYFTLFNEIIMKVARNSTKDDSLQNDENDDTNISLQNFGDTKLNEEDYDYDDNDDDSESIKNKMNIKSIINNKEDTKKENQNSYIKPINFYLKDEIECNAISAVNPIDAQRSYLNVEISKNSNKLLKIQNFESEEKYFFNQNDELNIHLKQFLQTPTALAIIYDTLRSSSELNSHLAMNILILISRFINEDFERLSNITSTFDSQEIIQYTSILDLISKLKHIVFNYRSSGEDINEKVIIENTLNSTNFISLLKMKFEPQNLPPKSIIDILKDKGQLGQDVLRQISTNIHINLLDENENEIKIEEKDLKTIQKAKIKKLKDEIMNQFSNIRNDYCCIYSTNESISLSSSGLLSLNKEVCSFCSESKKNEILCFPLYIYRTKFPFIIDKPPLVSSEEVNDITVYDYEDDFDKDMNVTEYIENELGIIKGRENQEKMRKFNELKKLVSDIFDQQRKEKDELETQKRVTLGANFVIQYGICPHQFHRSCEIEDQFVCPIDRSKKNGFLPYLEEIPKSAIFKNLETFELNSSCDNNNSLSSNVVDSISAFIDKFKSFFDDSINVFIELIKSISGLIETYEIRVRNLPDSLDSVKTKVLARNLFLTVWYAYRIQKKPKVTMMSKNDSKEIDVDSRLTDFQKFIKLLIELDDIDSQNIALDVKKLVNSIAKSMISQEQENVKRKEKEICLFLRRVCLTEYFLLNVSVSIDVKQDLVDWDDVLTTENLSKRYDFNFTTINVAQNEEFVFKPFFFTKFPKEFLRLSEAPYNLPISEVLNTSMFNILDYNYLIKYYDDFDDTNENENNTNNTNNDNDNSMIKSNINNDEAQRYSRAVYTCDNEFLTFFLNFYGKMHYPSILMFTGVNSSQIFIVDQTQGAALETPYVDKSGCPDINHVRMQPLFLSEERYEKLIEEILSGDFSYKLSSLEEEQTLFSQGIESSDLF</sequence>
<keyword evidence="6 9" id="KW-0862">Zinc</keyword>
<reference evidence="12 13" key="1">
    <citation type="submission" date="2024-04" db="EMBL/GenBank/DDBJ databases">
        <title>Tritrichomonas musculus Genome.</title>
        <authorList>
            <person name="Alves-Ferreira E."/>
            <person name="Grigg M."/>
            <person name="Lorenzi H."/>
            <person name="Galac M."/>
        </authorList>
    </citation>
    <scope>NUCLEOTIDE SEQUENCE [LARGE SCALE GENOMIC DNA]</scope>
    <source>
        <strain evidence="12 13">EAF2021</strain>
    </source>
</reference>
<comment type="caution">
    <text evidence="12">The sequence shown here is derived from an EMBL/GenBank/DDBJ whole genome shotgun (WGS) entry which is preliminary data.</text>
</comment>
<dbReference type="SMART" id="SM00396">
    <property type="entry name" value="ZnF_UBR1"/>
    <property type="match status" value="1"/>
</dbReference>
<keyword evidence="13" id="KW-1185">Reference proteome</keyword>
<evidence type="ECO:0000256" key="9">
    <source>
        <dbReference type="RuleBase" id="RU366018"/>
    </source>
</evidence>
<evidence type="ECO:0000256" key="8">
    <source>
        <dbReference type="PROSITE-ProRule" id="PRU00508"/>
    </source>
</evidence>
<comment type="function">
    <text evidence="9">Ubiquitin ligase protein which is a component of the N-end rule pathway. Recognizes and binds to proteins bearing specific N-terminal residues that are destabilizing according to the N-end rule, leading to their ubiquitination and subsequent degradation.</text>
</comment>
<feature type="domain" description="UBR-type" evidence="11">
    <location>
        <begin position="48"/>
        <end position="122"/>
    </location>
</feature>
<comment type="pathway">
    <text evidence="9">Protein modification; protein ubiquitination.</text>
</comment>
<feature type="region of interest" description="Disordered" evidence="10">
    <location>
        <begin position="1464"/>
        <end position="1483"/>
    </location>
</feature>
<evidence type="ECO:0000256" key="10">
    <source>
        <dbReference type="SAM" id="MobiDB-lite"/>
    </source>
</evidence>
<dbReference type="EC" id="2.3.2.27" evidence="9"/>
<evidence type="ECO:0000256" key="4">
    <source>
        <dbReference type="ARBA" id="ARBA00022771"/>
    </source>
</evidence>
<feature type="zinc finger region" description="UBR-type" evidence="8">
    <location>
        <begin position="48"/>
        <end position="122"/>
    </location>
</feature>
<gene>
    <name evidence="12" type="ORF">M9Y10_034415</name>
</gene>
<dbReference type="InterPro" id="IPR039164">
    <property type="entry name" value="UBR1-like"/>
</dbReference>
<comment type="similarity">
    <text evidence="7 9">Belongs to the E3 ubiquitin-protein ligase UBR1-like family.</text>
</comment>
<dbReference type="Gene3D" id="2.10.110.30">
    <property type="match status" value="1"/>
</dbReference>
<evidence type="ECO:0000256" key="5">
    <source>
        <dbReference type="ARBA" id="ARBA00022786"/>
    </source>
</evidence>
<dbReference type="CDD" id="cd19670">
    <property type="entry name" value="UBR-box_UBR1_2_3"/>
    <property type="match status" value="1"/>
</dbReference>
<accession>A0ABR2KFK8</accession>
<dbReference type="Pfam" id="PF18995">
    <property type="entry name" value="PRT6_C"/>
    <property type="match status" value="1"/>
</dbReference>
<protein>
    <recommendedName>
        <fullName evidence="9">E3 ubiquitin-protein ligase</fullName>
        <ecNumber evidence="9">2.3.2.27</ecNumber>
    </recommendedName>
</protein>
<evidence type="ECO:0000256" key="3">
    <source>
        <dbReference type="ARBA" id="ARBA00022723"/>
    </source>
</evidence>
<evidence type="ECO:0000313" key="12">
    <source>
        <dbReference type="EMBL" id="KAK8889662.1"/>
    </source>
</evidence>
<dbReference type="Pfam" id="PF02207">
    <property type="entry name" value="zf-UBR"/>
    <property type="match status" value="1"/>
</dbReference>
<dbReference type="InterPro" id="IPR003126">
    <property type="entry name" value="Znf_UBR"/>
</dbReference>
<organism evidence="12 13">
    <name type="scientific">Tritrichomonas musculus</name>
    <dbReference type="NCBI Taxonomy" id="1915356"/>
    <lineage>
        <taxon>Eukaryota</taxon>
        <taxon>Metamonada</taxon>
        <taxon>Parabasalia</taxon>
        <taxon>Tritrichomonadida</taxon>
        <taxon>Tritrichomonadidae</taxon>
        <taxon>Tritrichomonas</taxon>
    </lineage>
</organism>
<dbReference type="PANTHER" id="PTHR21497">
    <property type="entry name" value="UBIQUITIN LIGASE E3 ALPHA-RELATED"/>
    <property type="match status" value="1"/>
</dbReference>
<keyword evidence="3 9" id="KW-0479">Metal-binding</keyword>
<dbReference type="InterPro" id="IPR044046">
    <property type="entry name" value="E3_ligase_UBR-like_C"/>
</dbReference>
<evidence type="ECO:0000259" key="11">
    <source>
        <dbReference type="PROSITE" id="PS51157"/>
    </source>
</evidence>
<dbReference type="PROSITE" id="PS51157">
    <property type="entry name" value="ZF_UBR"/>
    <property type="match status" value="1"/>
</dbReference>
<keyword evidence="2 9" id="KW-0808">Transferase</keyword>
<evidence type="ECO:0000256" key="2">
    <source>
        <dbReference type="ARBA" id="ARBA00022679"/>
    </source>
</evidence>
<dbReference type="PANTHER" id="PTHR21497:SF24">
    <property type="entry name" value="E3 UBIQUITIN-PROTEIN LIGASE UBR1"/>
    <property type="match status" value="1"/>
</dbReference>
<evidence type="ECO:0000313" key="13">
    <source>
        <dbReference type="Proteomes" id="UP001470230"/>
    </source>
</evidence>
<evidence type="ECO:0000256" key="7">
    <source>
        <dbReference type="ARBA" id="ARBA00046341"/>
    </source>
</evidence>
<dbReference type="Proteomes" id="UP001470230">
    <property type="component" value="Unassembled WGS sequence"/>
</dbReference>
<dbReference type="EMBL" id="JAPFFF010000005">
    <property type="protein sequence ID" value="KAK8889662.1"/>
    <property type="molecule type" value="Genomic_DNA"/>
</dbReference>
<evidence type="ECO:0000256" key="1">
    <source>
        <dbReference type="ARBA" id="ARBA00000900"/>
    </source>
</evidence>
<proteinExistence type="inferred from homology"/>
<name>A0ABR2KFK8_9EUKA</name>
<evidence type="ECO:0000256" key="6">
    <source>
        <dbReference type="ARBA" id="ARBA00022833"/>
    </source>
</evidence>
<comment type="catalytic activity">
    <reaction evidence="1 9">
        <text>S-ubiquitinyl-[E2 ubiquitin-conjugating enzyme]-L-cysteine + [acceptor protein]-L-lysine = [E2 ubiquitin-conjugating enzyme]-L-cysteine + N(6)-ubiquitinyl-[acceptor protein]-L-lysine.</text>
        <dbReference type="EC" id="2.3.2.27"/>
    </reaction>
</comment>
<keyword evidence="5 9" id="KW-0833">Ubl conjugation pathway</keyword>
<keyword evidence="4 9" id="KW-0863">Zinc-finger</keyword>
<feature type="compositionally biased region" description="Low complexity" evidence="10">
    <location>
        <begin position="1465"/>
        <end position="1478"/>
    </location>
</feature>